<dbReference type="InterPro" id="IPR002347">
    <property type="entry name" value="SDR_fam"/>
</dbReference>
<evidence type="ECO:0000256" key="1">
    <source>
        <dbReference type="ARBA" id="ARBA00006484"/>
    </source>
</evidence>
<keyword evidence="2" id="KW-0560">Oxidoreductase</keyword>
<proteinExistence type="inferred from homology"/>
<gene>
    <name evidence="3" type="ORF">A5892_09500</name>
</gene>
<dbReference type="FunFam" id="3.40.50.720:FF:000084">
    <property type="entry name" value="Short-chain dehydrogenase reductase"/>
    <property type="match status" value="1"/>
</dbReference>
<name>A0A172YEI4_9GAMM</name>
<dbReference type="Proteomes" id="UP000077875">
    <property type="component" value="Chromosome"/>
</dbReference>
<dbReference type="PRINTS" id="PR00080">
    <property type="entry name" value="SDRFAMILY"/>
</dbReference>
<dbReference type="InterPro" id="IPR020904">
    <property type="entry name" value="Sc_DH/Rdtase_CS"/>
</dbReference>
<dbReference type="PANTHER" id="PTHR43639:SF1">
    <property type="entry name" value="SHORT-CHAIN DEHYDROGENASE_REDUCTASE FAMILY PROTEIN"/>
    <property type="match status" value="1"/>
</dbReference>
<dbReference type="AlphaFoldDB" id="A0A172YEI4"/>
<evidence type="ECO:0000313" key="4">
    <source>
        <dbReference type="Proteomes" id="UP000077875"/>
    </source>
</evidence>
<dbReference type="STRING" id="376489.A5892_09500"/>
<organism evidence="3 4">
    <name type="scientific">Halotalea alkalilenta</name>
    <dbReference type="NCBI Taxonomy" id="376489"/>
    <lineage>
        <taxon>Bacteria</taxon>
        <taxon>Pseudomonadati</taxon>
        <taxon>Pseudomonadota</taxon>
        <taxon>Gammaproteobacteria</taxon>
        <taxon>Oceanospirillales</taxon>
        <taxon>Halomonadaceae</taxon>
        <taxon>Halotalea</taxon>
    </lineage>
</organism>
<dbReference type="PRINTS" id="PR00081">
    <property type="entry name" value="GDHRDH"/>
</dbReference>
<sequence>MEISLKGKNALVTGGNRGIGAEVVAQLAAAGANVALHSRRPRDEATRTAEELSAKHGVKVVVVTGDFADAASVAELFEQFDRNFDQIDILINNAGYEDKYALEDLPPEKWDALIQVNLTAPFLCAQQAARRMKKSGGGVVINMQSIHDEVTRKGVGHYSIAKAGLKMLSRAAGVEWGEYGIRVIGLSPGAIETDINRGDIDALGRDKFERWIPAGHVGETPDIGQTVVFLCSPQARYITATTLYIDGGYMHNVIRYDERPGKEGVDGE</sequence>
<evidence type="ECO:0008006" key="5">
    <source>
        <dbReference type="Google" id="ProtNLM"/>
    </source>
</evidence>
<evidence type="ECO:0000256" key="2">
    <source>
        <dbReference type="ARBA" id="ARBA00023002"/>
    </source>
</evidence>
<protein>
    <recommendedName>
        <fullName evidence="5">Sugar dehydrogenase</fullName>
    </recommendedName>
</protein>
<dbReference type="SUPFAM" id="SSF51735">
    <property type="entry name" value="NAD(P)-binding Rossmann-fold domains"/>
    <property type="match status" value="1"/>
</dbReference>
<comment type="similarity">
    <text evidence="1">Belongs to the short-chain dehydrogenases/reductases (SDR) family.</text>
</comment>
<dbReference type="RefSeq" id="WP_064122596.1">
    <property type="nucleotide sequence ID" value="NZ_CP015243.1"/>
</dbReference>
<evidence type="ECO:0000313" key="3">
    <source>
        <dbReference type="EMBL" id="ANF57668.1"/>
    </source>
</evidence>
<dbReference type="KEGG" id="haa:A5892_09500"/>
<dbReference type="EMBL" id="CP015243">
    <property type="protein sequence ID" value="ANF57668.1"/>
    <property type="molecule type" value="Genomic_DNA"/>
</dbReference>
<dbReference type="PANTHER" id="PTHR43639">
    <property type="entry name" value="OXIDOREDUCTASE, SHORT-CHAIN DEHYDROGENASE/REDUCTASE FAMILY (AFU_ORTHOLOGUE AFUA_5G02870)"/>
    <property type="match status" value="1"/>
</dbReference>
<dbReference type="InterPro" id="IPR036291">
    <property type="entry name" value="NAD(P)-bd_dom_sf"/>
</dbReference>
<accession>A0A172YEI4</accession>
<keyword evidence="4" id="KW-1185">Reference proteome</keyword>
<reference evidence="3 4" key="1">
    <citation type="submission" date="2016-04" db="EMBL/GenBank/DDBJ databases">
        <title>Complete Genome Sequence of Halotalea alkalilenta IHB B 13600.</title>
        <authorList>
            <person name="Swarnkar M.K."/>
            <person name="Sharma A."/>
            <person name="Kaushal K."/>
            <person name="Soni R."/>
            <person name="Rana S."/>
            <person name="Singh A.K."/>
            <person name="Gulati A."/>
        </authorList>
    </citation>
    <scope>NUCLEOTIDE SEQUENCE [LARGE SCALE GENOMIC DNA]</scope>
    <source>
        <strain evidence="3 4">IHB B 13600</strain>
    </source>
</reference>
<dbReference type="Gene3D" id="3.40.50.720">
    <property type="entry name" value="NAD(P)-binding Rossmann-like Domain"/>
    <property type="match status" value="1"/>
</dbReference>
<dbReference type="PROSITE" id="PS00061">
    <property type="entry name" value="ADH_SHORT"/>
    <property type="match status" value="1"/>
</dbReference>
<dbReference type="Pfam" id="PF13561">
    <property type="entry name" value="adh_short_C2"/>
    <property type="match status" value="1"/>
</dbReference>
<dbReference type="GO" id="GO:0016491">
    <property type="term" value="F:oxidoreductase activity"/>
    <property type="evidence" value="ECO:0007669"/>
    <property type="project" value="UniProtKB-KW"/>
</dbReference>